<evidence type="ECO:0000256" key="1">
    <source>
        <dbReference type="ARBA" id="ARBA00022723"/>
    </source>
</evidence>
<dbReference type="AlphaFoldDB" id="A0AAJ8KXQ4"/>
<keyword evidence="1" id="KW-0479">Metal-binding</keyword>
<dbReference type="GeneID" id="28971254"/>
<evidence type="ECO:0000259" key="4">
    <source>
        <dbReference type="PROSITE" id="PS50048"/>
    </source>
</evidence>
<dbReference type="PANTHER" id="PTHR46910">
    <property type="entry name" value="TRANSCRIPTION FACTOR PDR1"/>
    <property type="match status" value="1"/>
</dbReference>
<dbReference type="InterPro" id="IPR050987">
    <property type="entry name" value="AtrR-like"/>
</dbReference>
<sequence length="654" mass="73007">MSNNASTSSNGNAVDAQNNSRTVSRKRKVHRACDYCREHRIKCQFDQPDICKHCLDWEIPCERVAPPPRDTRPRKRLMSKSLEAEDMQDIEPVYLGGTSISQLVWFFCPATAKSKLHALDVKYDLYRGALCDSDEQGLLVGRESKALKRERLGATSLNTALAKLAESVGAETVLQNLYDTASERIIPIFPVISKHESLINDQPDEKYWERFVEMHHNSAPPTPLPGIVRIIHCALAAMSREVPSDIRQNILSTLQNLLVGPELDRIRRTSTIASVQVLVSLTICDELSGNGISSSWLQLGEAIRMAQELALHRNISLDLVPLAQRNRRARVWGACICADRWISLRLGQACMIDLDMCDTPGPQAYPDHVKDFSSGRWSPSFRFLGELTQMSVLLGRVYKLTSSPYGLFKADDSSLLIAQTEIDMWVAQLPKAWPYSPTLQTYDAAELINVFCVALEFTLIRPFQWPVGAIPHHIIYRPAPQRWSVLVSRARQATAWAETASGMFCLDVWSNVTYPIICAFFVHIRMYEQSQTEEARSFIERTDDVIQGWAAILPDSPSRGKIAAMTKLLRETAGPTTSSPTNSLSIITPGGSLVDNWLETVTNGVPPMQNVGMPNSRNDNGVMSHENNTLDHLDLDLGAHLNAFGGDCSFDFVL</sequence>
<accession>A0AAJ8KXQ4</accession>
<dbReference type="RefSeq" id="XP_065825835.1">
    <property type="nucleotide sequence ID" value="XM_065969763.1"/>
</dbReference>
<keyword evidence="6" id="KW-1185">Reference proteome</keyword>
<dbReference type="PANTHER" id="PTHR46910:SF1">
    <property type="entry name" value="MISCELLANEOUS ZN(II)2CYS6 TRANSCRIPTION FACTOR (EUROFUNG)-RELATED"/>
    <property type="match status" value="1"/>
</dbReference>
<feature type="region of interest" description="Disordered" evidence="3">
    <location>
        <begin position="1"/>
        <end position="23"/>
    </location>
</feature>
<dbReference type="InterPro" id="IPR036864">
    <property type="entry name" value="Zn2-C6_fun-type_DNA-bd_sf"/>
</dbReference>
<evidence type="ECO:0000256" key="3">
    <source>
        <dbReference type="SAM" id="MobiDB-lite"/>
    </source>
</evidence>
<feature type="compositionally biased region" description="Low complexity" evidence="3">
    <location>
        <begin position="1"/>
        <end position="13"/>
    </location>
</feature>
<dbReference type="CDD" id="cd00067">
    <property type="entry name" value="GAL4"/>
    <property type="match status" value="1"/>
</dbReference>
<dbReference type="PROSITE" id="PS00463">
    <property type="entry name" value="ZN2_CY6_FUNGAL_1"/>
    <property type="match status" value="1"/>
</dbReference>
<evidence type="ECO:0000313" key="5">
    <source>
        <dbReference type="EMBL" id="WWC65500.1"/>
    </source>
</evidence>
<dbReference type="GO" id="GO:0006351">
    <property type="term" value="P:DNA-templated transcription"/>
    <property type="evidence" value="ECO:0007669"/>
    <property type="project" value="InterPro"/>
</dbReference>
<dbReference type="PROSITE" id="PS50048">
    <property type="entry name" value="ZN2_CY6_FUNGAL_2"/>
    <property type="match status" value="1"/>
</dbReference>
<dbReference type="SUPFAM" id="SSF57701">
    <property type="entry name" value="Zn2/Cys6 DNA-binding domain"/>
    <property type="match status" value="1"/>
</dbReference>
<dbReference type="EMBL" id="CP144540">
    <property type="protein sequence ID" value="WWC65500.1"/>
    <property type="molecule type" value="Genomic_DNA"/>
</dbReference>
<proteinExistence type="predicted"/>
<dbReference type="GO" id="GO:0000981">
    <property type="term" value="F:DNA-binding transcription factor activity, RNA polymerase II-specific"/>
    <property type="evidence" value="ECO:0007669"/>
    <property type="project" value="InterPro"/>
</dbReference>
<dbReference type="GO" id="GO:0008270">
    <property type="term" value="F:zinc ion binding"/>
    <property type="evidence" value="ECO:0007669"/>
    <property type="project" value="InterPro"/>
</dbReference>
<dbReference type="Proteomes" id="UP000078595">
    <property type="component" value="Chromosome 11"/>
</dbReference>
<organism evidence="5 6">
    <name type="scientific">Kwoniella dejecticola CBS 10117</name>
    <dbReference type="NCBI Taxonomy" id="1296121"/>
    <lineage>
        <taxon>Eukaryota</taxon>
        <taxon>Fungi</taxon>
        <taxon>Dikarya</taxon>
        <taxon>Basidiomycota</taxon>
        <taxon>Agaricomycotina</taxon>
        <taxon>Tremellomycetes</taxon>
        <taxon>Tremellales</taxon>
        <taxon>Cryptococcaceae</taxon>
        <taxon>Kwoniella</taxon>
    </lineage>
</organism>
<evidence type="ECO:0000313" key="6">
    <source>
        <dbReference type="Proteomes" id="UP000078595"/>
    </source>
</evidence>
<keyword evidence="2" id="KW-0539">Nucleus</keyword>
<dbReference type="Pfam" id="PF00172">
    <property type="entry name" value="Zn_clus"/>
    <property type="match status" value="1"/>
</dbReference>
<protein>
    <recommendedName>
        <fullName evidence="4">Zn(2)-C6 fungal-type domain-containing protein</fullName>
    </recommendedName>
</protein>
<dbReference type="SMART" id="SM00906">
    <property type="entry name" value="Fungal_trans"/>
    <property type="match status" value="1"/>
</dbReference>
<dbReference type="CDD" id="cd12148">
    <property type="entry name" value="fungal_TF_MHR"/>
    <property type="match status" value="1"/>
</dbReference>
<dbReference type="Gene3D" id="4.10.240.10">
    <property type="entry name" value="Zn(2)-C6 fungal-type DNA-binding domain"/>
    <property type="match status" value="1"/>
</dbReference>
<dbReference type="InterPro" id="IPR001138">
    <property type="entry name" value="Zn2Cys6_DnaBD"/>
</dbReference>
<dbReference type="KEGG" id="kdj:28971254"/>
<dbReference type="InterPro" id="IPR007219">
    <property type="entry name" value="XnlR_reg_dom"/>
</dbReference>
<evidence type="ECO:0000256" key="2">
    <source>
        <dbReference type="ARBA" id="ARBA00023242"/>
    </source>
</evidence>
<gene>
    <name evidence="5" type="ORF">I303_108118</name>
</gene>
<name>A0AAJ8KXQ4_9TREE</name>
<feature type="domain" description="Zn(2)-C6 fungal-type" evidence="4">
    <location>
        <begin position="32"/>
        <end position="61"/>
    </location>
</feature>
<reference evidence="5" key="1">
    <citation type="submission" date="2013-07" db="EMBL/GenBank/DDBJ databases">
        <authorList>
            <consortium name="The Broad Institute Genome Sequencing Platform"/>
            <person name="Cuomo C."/>
            <person name="Litvintseva A."/>
            <person name="Chen Y."/>
            <person name="Heitman J."/>
            <person name="Sun S."/>
            <person name="Springer D."/>
            <person name="Dromer F."/>
            <person name="Young S.K."/>
            <person name="Zeng Q."/>
            <person name="Gargeya S."/>
            <person name="Fitzgerald M."/>
            <person name="Abouelleil A."/>
            <person name="Alvarado L."/>
            <person name="Berlin A.M."/>
            <person name="Chapman S.B."/>
            <person name="Dewar J."/>
            <person name="Goldberg J."/>
            <person name="Griggs A."/>
            <person name="Gujja S."/>
            <person name="Hansen M."/>
            <person name="Howarth C."/>
            <person name="Imamovic A."/>
            <person name="Larimer J."/>
            <person name="McCowan C."/>
            <person name="Murphy C."/>
            <person name="Pearson M."/>
            <person name="Priest M."/>
            <person name="Roberts A."/>
            <person name="Saif S."/>
            <person name="Shea T."/>
            <person name="Sykes S."/>
            <person name="Wortman J."/>
            <person name="Nusbaum C."/>
            <person name="Birren B."/>
        </authorList>
    </citation>
    <scope>NUCLEOTIDE SEQUENCE</scope>
    <source>
        <strain evidence="5">CBS 10117</strain>
    </source>
</reference>
<dbReference type="Pfam" id="PF04082">
    <property type="entry name" value="Fungal_trans"/>
    <property type="match status" value="1"/>
</dbReference>
<reference evidence="5" key="2">
    <citation type="submission" date="2024-02" db="EMBL/GenBank/DDBJ databases">
        <title>Comparative genomics of Cryptococcus and Kwoniella reveals pathogenesis evolution and contrasting modes of karyotype evolution via chromosome fusion or intercentromeric recombination.</title>
        <authorList>
            <person name="Coelho M.A."/>
            <person name="David-Palma M."/>
            <person name="Shea T."/>
            <person name="Bowers K."/>
            <person name="McGinley-Smith S."/>
            <person name="Mohammad A.W."/>
            <person name="Gnirke A."/>
            <person name="Yurkov A.M."/>
            <person name="Nowrousian M."/>
            <person name="Sun S."/>
            <person name="Cuomo C.A."/>
            <person name="Heitman J."/>
        </authorList>
    </citation>
    <scope>NUCLEOTIDE SEQUENCE</scope>
    <source>
        <strain evidence="5">CBS 10117</strain>
    </source>
</reference>
<dbReference type="GO" id="GO:0003677">
    <property type="term" value="F:DNA binding"/>
    <property type="evidence" value="ECO:0007669"/>
    <property type="project" value="InterPro"/>
</dbReference>
<dbReference type="SMART" id="SM00066">
    <property type="entry name" value="GAL4"/>
    <property type="match status" value="1"/>
</dbReference>